<evidence type="ECO:0000256" key="3">
    <source>
        <dbReference type="ARBA" id="ARBA00022729"/>
    </source>
</evidence>
<feature type="signal peptide" evidence="7">
    <location>
        <begin position="1"/>
        <end position="21"/>
    </location>
</feature>
<reference evidence="8 9" key="1">
    <citation type="submission" date="2019-07" db="EMBL/GenBank/DDBJ databases">
        <title>Genomic Encyclopedia of Archaeal and Bacterial Type Strains, Phase II (KMG-II): from individual species to whole genera.</title>
        <authorList>
            <person name="Goeker M."/>
        </authorList>
    </citation>
    <scope>NUCLEOTIDE SEQUENCE [LARGE SCALE GENOMIC DNA]</scope>
    <source>
        <strain evidence="8 9">ATCC BAA-2084</strain>
    </source>
</reference>
<proteinExistence type="inferred from homology"/>
<dbReference type="Pfam" id="PF06629">
    <property type="entry name" value="MipA"/>
    <property type="match status" value="1"/>
</dbReference>
<name>A0A562UTP2_9SPHN</name>
<organism evidence="8 9">
    <name type="scientific">Altererythrobacter ishigakiensis</name>
    <dbReference type="NCBI Taxonomy" id="476157"/>
    <lineage>
        <taxon>Bacteria</taxon>
        <taxon>Pseudomonadati</taxon>
        <taxon>Pseudomonadota</taxon>
        <taxon>Alphaproteobacteria</taxon>
        <taxon>Sphingomonadales</taxon>
        <taxon>Erythrobacteraceae</taxon>
        <taxon>Altererythrobacter</taxon>
    </lineage>
</organism>
<dbReference type="STRING" id="476157.GCA_001663155_00122"/>
<keyword evidence="5" id="KW-0998">Cell outer membrane</keyword>
<evidence type="ECO:0000256" key="7">
    <source>
        <dbReference type="SAM" id="SignalP"/>
    </source>
</evidence>
<accession>A0A562UTP2</accession>
<keyword evidence="4" id="KW-0472">Membrane</keyword>
<dbReference type="PANTHER" id="PTHR38776">
    <property type="entry name" value="MLTA-INTERACTING PROTEIN-RELATED"/>
    <property type="match status" value="1"/>
</dbReference>
<evidence type="ECO:0000256" key="4">
    <source>
        <dbReference type="ARBA" id="ARBA00023136"/>
    </source>
</evidence>
<comment type="similarity">
    <text evidence="2">Belongs to the MipA/OmpV family.</text>
</comment>
<keyword evidence="3 7" id="KW-0732">Signal</keyword>
<dbReference type="Proteomes" id="UP000320547">
    <property type="component" value="Unassembled WGS sequence"/>
</dbReference>
<dbReference type="PANTHER" id="PTHR38776:SF1">
    <property type="entry name" value="MLTA-INTERACTING PROTEIN-RELATED"/>
    <property type="match status" value="1"/>
</dbReference>
<sequence length="311" mass="32481">MKCHFSSLVPFALALVGAPLAAQETDDDPDQAAEVQSAEAAGPPADVATDRYGSQRPRGSSVLSGDWLAVGGGFVVAANYSGSDEYRVLTVPVVAANFKGIGIRPRAAGLSINLLEGMRGDVTFSAGPIFRFRGDRTGNFKDEAVEAAGKLDTAFELGLQTGVSFNRVFTRFDRISAGLDVQFDVAGAHGGKIIDPGVSYSSALSRGAVISLSMGAQYVDGDFADYYYSVTPEQSAASGLPEFDADSGWHKAGATLAMGFDLSGDFRDGGVIMGGAIGYRRMLGDAADTPFTSLRGDADQFTAIFGVAYVF</sequence>
<comment type="subcellular location">
    <subcellularLocation>
        <location evidence="1">Cell outer membrane</location>
    </subcellularLocation>
</comment>
<evidence type="ECO:0000313" key="9">
    <source>
        <dbReference type="Proteomes" id="UP000320547"/>
    </source>
</evidence>
<dbReference type="GO" id="GO:0009279">
    <property type="term" value="C:cell outer membrane"/>
    <property type="evidence" value="ECO:0007669"/>
    <property type="project" value="UniProtKB-SubCell"/>
</dbReference>
<evidence type="ECO:0000256" key="1">
    <source>
        <dbReference type="ARBA" id="ARBA00004442"/>
    </source>
</evidence>
<protein>
    <submittedName>
        <fullName evidence="8">Outer membrane scaffolding protein for murein synthesis (MipA/OmpV family)</fullName>
    </submittedName>
</protein>
<evidence type="ECO:0000256" key="5">
    <source>
        <dbReference type="ARBA" id="ARBA00023237"/>
    </source>
</evidence>
<dbReference type="AlphaFoldDB" id="A0A562UTP2"/>
<feature type="chain" id="PRO_5022088686" evidence="7">
    <location>
        <begin position="22"/>
        <end position="311"/>
    </location>
</feature>
<dbReference type="RefSeq" id="WP_067596479.1">
    <property type="nucleotide sequence ID" value="NZ_CP015963.1"/>
</dbReference>
<comment type="caution">
    <text evidence="8">The sequence shown here is derived from an EMBL/GenBank/DDBJ whole genome shotgun (WGS) entry which is preliminary data.</text>
</comment>
<gene>
    <name evidence="8" type="ORF">JN10_0622</name>
</gene>
<evidence type="ECO:0000256" key="2">
    <source>
        <dbReference type="ARBA" id="ARBA00005722"/>
    </source>
</evidence>
<dbReference type="InterPro" id="IPR010583">
    <property type="entry name" value="MipA"/>
</dbReference>
<evidence type="ECO:0000313" key="8">
    <source>
        <dbReference type="EMBL" id="TWJ09000.1"/>
    </source>
</evidence>
<feature type="region of interest" description="Disordered" evidence="6">
    <location>
        <begin position="23"/>
        <end position="57"/>
    </location>
</feature>
<keyword evidence="9" id="KW-1185">Reference proteome</keyword>
<dbReference type="EMBL" id="VLLK01000001">
    <property type="protein sequence ID" value="TWJ09000.1"/>
    <property type="molecule type" value="Genomic_DNA"/>
</dbReference>
<evidence type="ECO:0000256" key="6">
    <source>
        <dbReference type="SAM" id="MobiDB-lite"/>
    </source>
</evidence>